<dbReference type="PANTHER" id="PTHR47089">
    <property type="entry name" value="ABC TRANSPORTER, PERMEASE PROTEIN"/>
    <property type="match status" value="1"/>
</dbReference>
<evidence type="ECO:0000256" key="6">
    <source>
        <dbReference type="SAM" id="Phobius"/>
    </source>
</evidence>
<dbReference type="RefSeq" id="WP_183751020.1">
    <property type="nucleotide sequence ID" value="NZ_JACICC010000002.1"/>
</dbReference>
<proteinExistence type="predicted"/>
<evidence type="ECO:0000256" key="1">
    <source>
        <dbReference type="ARBA" id="ARBA00004651"/>
    </source>
</evidence>
<feature type="transmembrane region" description="Helical" evidence="6">
    <location>
        <begin position="82"/>
        <end position="98"/>
    </location>
</feature>
<keyword evidence="7" id="KW-0762">Sugar transport</keyword>
<keyword evidence="3 6" id="KW-0812">Transmembrane</keyword>
<evidence type="ECO:0000256" key="5">
    <source>
        <dbReference type="ARBA" id="ARBA00023136"/>
    </source>
</evidence>
<dbReference type="AlphaFoldDB" id="A0A7W6EFU6"/>
<gene>
    <name evidence="7" type="ORF">FHS81_001086</name>
</gene>
<organism evidence="7 8">
    <name type="scientific">Pseudochelatococcus contaminans</name>
    <dbReference type="NCBI Taxonomy" id="1538103"/>
    <lineage>
        <taxon>Bacteria</taxon>
        <taxon>Pseudomonadati</taxon>
        <taxon>Pseudomonadota</taxon>
        <taxon>Alphaproteobacteria</taxon>
        <taxon>Hyphomicrobiales</taxon>
        <taxon>Chelatococcaceae</taxon>
        <taxon>Pseudochelatococcus</taxon>
    </lineage>
</organism>
<dbReference type="PANTHER" id="PTHR47089:SF1">
    <property type="entry name" value="GUANOSINE ABC TRANSPORTER PERMEASE PROTEIN NUPP"/>
    <property type="match status" value="1"/>
</dbReference>
<dbReference type="Pfam" id="PF02653">
    <property type="entry name" value="BPD_transp_2"/>
    <property type="match status" value="1"/>
</dbReference>
<keyword evidence="7" id="KW-0813">Transport</keyword>
<dbReference type="InterPro" id="IPR001851">
    <property type="entry name" value="ABC_transp_permease"/>
</dbReference>
<dbReference type="GO" id="GO:0005886">
    <property type="term" value="C:plasma membrane"/>
    <property type="evidence" value="ECO:0007669"/>
    <property type="project" value="UniProtKB-SubCell"/>
</dbReference>
<evidence type="ECO:0000313" key="7">
    <source>
        <dbReference type="EMBL" id="MBB3809016.1"/>
    </source>
</evidence>
<feature type="transmembrane region" description="Helical" evidence="6">
    <location>
        <begin position="238"/>
        <end position="260"/>
    </location>
</feature>
<evidence type="ECO:0000256" key="2">
    <source>
        <dbReference type="ARBA" id="ARBA00022475"/>
    </source>
</evidence>
<feature type="transmembrane region" description="Helical" evidence="6">
    <location>
        <begin position="185"/>
        <end position="208"/>
    </location>
</feature>
<feature type="transmembrane region" description="Helical" evidence="6">
    <location>
        <begin position="48"/>
        <end position="70"/>
    </location>
</feature>
<keyword evidence="4 6" id="KW-1133">Transmembrane helix</keyword>
<feature type="transmembrane region" description="Helical" evidence="6">
    <location>
        <begin position="140"/>
        <end position="159"/>
    </location>
</feature>
<comment type="subcellular location">
    <subcellularLocation>
        <location evidence="1">Cell membrane</location>
        <topology evidence="1">Multi-pass membrane protein</topology>
    </subcellularLocation>
</comment>
<feature type="transmembrane region" description="Helical" evidence="6">
    <location>
        <begin position="272"/>
        <end position="296"/>
    </location>
</feature>
<protein>
    <submittedName>
        <fullName evidence="7">Simple sugar transport system permease protein</fullName>
    </submittedName>
</protein>
<feature type="transmembrane region" description="Helical" evidence="6">
    <location>
        <begin position="316"/>
        <end position="335"/>
    </location>
</feature>
<accession>A0A7W6EFU6</accession>
<name>A0A7W6EFU6_9HYPH</name>
<dbReference type="CDD" id="cd06580">
    <property type="entry name" value="TM_PBP1_transp_TpRbsC_like"/>
    <property type="match status" value="1"/>
</dbReference>
<keyword evidence="5 6" id="KW-0472">Membrane</keyword>
<evidence type="ECO:0000256" key="3">
    <source>
        <dbReference type="ARBA" id="ARBA00022692"/>
    </source>
</evidence>
<feature type="transmembrane region" description="Helical" evidence="6">
    <location>
        <begin position="104"/>
        <end position="128"/>
    </location>
</feature>
<reference evidence="7 8" key="1">
    <citation type="submission" date="2020-08" db="EMBL/GenBank/DDBJ databases">
        <title>Genomic Encyclopedia of Type Strains, Phase IV (KMG-IV): sequencing the most valuable type-strain genomes for metagenomic binning, comparative biology and taxonomic classification.</title>
        <authorList>
            <person name="Goeker M."/>
        </authorList>
    </citation>
    <scope>NUCLEOTIDE SEQUENCE [LARGE SCALE GENOMIC DNA]</scope>
    <source>
        <strain evidence="7 8">DSM 28760</strain>
    </source>
</reference>
<dbReference type="PROSITE" id="PS51257">
    <property type="entry name" value="PROKAR_LIPOPROTEIN"/>
    <property type="match status" value="1"/>
</dbReference>
<evidence type="ECO:0000256" key="4">
    <source>
        <dbReference type="ARBA" id="ARBA00022989"/>
    </source>
</evidence>
<keyword evidence="2" id="KW-1003">Cell membrane</keyword>
<keyword evidence="8" id="KW-1185">Reference proteome</keyword>
<dbReference type="EMBL" id="JACICC010000002">
    <property type="protein sequence ID" value="MBB3809016.1"/>
    <property type="molecule type" value="Genomic_DNA"/>
</dbReference>
<sequence length="347" mass="35873">MTGRFIRLVAAPLLLALGLTACMLALMGVDPLAYFGLVVQRGLLSPSGLQAAITRMAPLLLVAASLILAFRAGIWNLGGDGQYLLGAVIAAAIAPALAGMMPHWLAWLVCFAAAAVTGAVWSLLPAWLRARRGVNEVVSSLMMSFLGLSLANVLIKFVFQDPGTTVPQTVTLPVADRLPRIGDGLLGGAVSSGVLVGLLAVLLVHGVMTRTAFGLRLRIVGANARAAVHAGLDVPRLTMVVFGLSAGLAGLAGAVDVLGIQGNVRAGWNPAYGLMVVPLVFLARFNGFAAIVFVFLFSVLSVGGESAARRLGVPNYVTLVTVAILLIGLAVGEALDRRRRATKAATA</sequence>
<dbReference type="Proteomes" id="UP000537592">
    <property type="component" value="Unassembled WGS sequence"/>
</dbReference>
<comment type="caution">
    <text evidence="7">The sequence shown here is derived from an EMBL/GenBank/DDBJ whole genome shotgun (WGS) entry which is preliminary data.</text>
</comment>
<evidence type="ECO:0000313" key="8">
    <source>
        <dbReference type="Proteomes" id="UP000537592"/>
    </source>
</evidence>
<dbReference type="GO" id="GO:0022857">
    <property type="term" value="F:transmembrane transporter activity"/>
    <property type="evidence" value="ECO:0007669"/>
    <property type="project" value="InterPro"/>
</dbReference>